<reference evidence="10" key="1">
    <citation type="submission" date="2015-07" db="EMBL/GenBank/DDBJ databases">
        <title>Near-Complete Genome Sequence of the Cellulolytic Bacterium Bacteroides (Pseudobacteroides) cellulosolvens ATCC 35603.</title>
        <authorList>
            <person name="Dassa B."/>
            <person name="Utturkar S.M."/>
            <person name="Klingeman D.M."/>
            <person name="Hurt R.A."/>
            <person name="Keller M."/>
            <person name="Xu J."/>
            <person name="Reddy Y.H.K."/>
            <person name="Borovok I."/>
            <person name="Grinberg I.R."/>
            <person name="Lamed R."/>
            <person name="Zhivin O."/>
            <person name="Bayer E.A."/>
            <person name="Brown S.D."/>
        </authorList>
    </citation>
    <scope>NUCLEOTIDE SEQUENCE [LARGE SCALE GENOMIC DNA]</scope>
    <source>
        <strain evidence="10">DSM 2933</strain>
    </source>
</reference>
<accession>A0A0L6JGU2</accession>
<evidence type="ECO:0000313" key="9">
    <source>
        <dbReference type="EMBL" id="KNY24938.1"/>
    </source>
</evidence>
<proteinExistence type="predicted"/>
<sequence>MLAEKEKYYYGTAAPKIDYDVYENNKVLKAKKRYKKNNKVKLKAVFCILIFFVSFTHIIYMYAQITEMDYKLNKDNKELNEQKNDNIRLSLEIQKHLDLNRIRDVAQARLDMQKPDKHQIIYVNVPKTDFTEIPEKEGGINKGSLFSYVEDMFSNLD</sequence>
<keyword evidence="6 8" id="KW-0472">Membrane</keyword>
<keyword evidence="10" id="KW-1185">Reference proteome</keyword>
<evidence type="ECO:0000256" key="5">
    <source>
        <dbReference type="ARBA" id="ARBA00022989"/>
    </source>
</evidence>
<dbReference type="Pfam" id="PF04999">
    <property type="entry name" value="FtsL"/>
    <property type="match status" value="1"/>
</dbReference>
<evidence type="ECO:0000256" key="8">
    <source>
        <dbReference type="SAM" id="Phobius"/>
    </source>
</evidence>
<evidence type="ECO:0000256" key="1">
    <source>
        <dbReference type="ARBA" id="ARBA00004401"/>
    </source>
</evidence>
<keyword evidence="4 8" id="KW-0812">Transmembrane</keyword>
<dbReference type="InterPro" id="IPR011922">
    <property type="entry name" value="Cell_div_FtsL"/>
</dbReference>
<evidence type="ECO:0000256" key="4">
    <source>
        <dbReference type="ARBA" id="ARBA00022692"/>
    </source>
</evidence>
<keyword evidence="2" id="KW-1003">Cell membrane</keyword>
<keyword evidence="3 9" id="KW-0132">Cell division</keyword>
<dbReference type="GO" id="GO:0051301">
    <property type="term" value="P:cell division"/>
    <property type="evidence" value="ECO:0007669"/>
    <property type="project" value="UniProtKB-KW"/>
</dbReference>
<evidence type="ECO:0000256" key="3">
    <source>
        <dbReference type="ARBA" id="ARBA00022618"/>
    </source>
</evidence>
<dbReference type="AlphaFoldDB" id="A0A0L6JGU2"/>
<dbReference type="EMBL" id="LGTC01000001">
    <property type="protein sequence ID" value="KNY24938.1"/>
    <property type="molecule type" value="Genomic_DNA"/>
</dbReference>
<keyword evidence="5 8" id="KW-1133">Transmembrane helix</keyword>
<dbReference type="Proteomes" id="UP000036923">
    <property type="component" value="Unassembled WGS sequence"/>
</dbReference>
<dbReference type="STRING" id="398512.Bccel_0195"/>
<protein>
    <submittedName>
        <fullName evidence="9">Cell division protein FtsL family protein</fullName>
    </submittedName>
</protein>
<comment type="caution">
    <text evidence="9">The sequence shown here is derived from an EMBL/GenBank/DDBJ whole genome shotgun (WGS) entry which is preliminary data.</text>
</comment>
<feature type="transmembrane region" description="Helical" evidence="8">
    <location>
        <begin position="42"/>
        <end position="63"/>
    </location>
</feature>
<dbReference type="GO" id="GO:0005886">
    <property type="term" value="C:plasma membrane"/>
    <property type="evidence" value="ECO:0007669"/>
    <property type="project" value="UniProtKB-SubCell"/>
</dbReference>
<dbReference type="RefSeq" id="WP_036939622.1">
    <property type="nucleotide sequence ID" value="NZ_JQKC01000009.1"/>
</dbReference>
<evidence type="ECO:0000313" key="10">
    <source>
        <dbReference type="Proteomes" id="UP000036923"/>
    </source>
</evidence>
<dbReference type="eggNOG" id="COG2919">
    <property type="taxonomic scope" value="Bacteria"/>
</dbReference>
<comment type="subcellular location">
    <subcellularLocation>
        <location evidence="1">Cell membrane</location>
        <topology evidence="1">Single-pass type II membrane protein</topology>
    </subcellularLocation>
</comment>
<organism evidence="9 10">
    <name type="scientific">Pseudobacteroides cellulosolvens ATCC 35603 = DSM 2933</name>
    <dbReference type="NCBI Taxonomy" id="398512"/>
    <lineage>
        <taxon>Bacteria</taxon>
        <taxon>Bacillati</taxon>
        <taxon>Bacillota</taxon>
        <taxon>Clostridia</taxon>
        <taxon>Eubacteriales</taxon>
        <taxon>Oscillospiraceae</taxon>
        <taxon>Pseudobacteroides</taxon>
    </lineage>
</organism>
<evidence type="ECO:0000256" key="7">
    <source>
        <dbReference type="ARBA" id="ARBA00023306"/>
    </source>
</evidence>
<keyword evidence="7" id="KW-0131">Cell cycle</keyword>
<name>A0A0L6JGU2_9FIRM</name>
<evidence type="ECO:0000256" key="2">
    <source>
        <dbReference type="ARBA" id="ARBA00022475"/>
    </source>
</evidence>
<dbReference type="OrthoDB" id="2083437at2"/>
<evidence type="ECO:0000256" key="6">
    <source>
        <dbReference type="ARBA" id="ARBA00023136"/>
    </source>
</evidence>
<gene>
    <name evidence="9" type="ORF">Bccel_0195</name>
</gene>